<dbReference type="Proteomes" id="UP000000998">
    <property type="component" value="Plasmid pMAQU01"/>
</dbReference>
<dbReference type="OrthoDB" id="9793412at2"/>
<reference evidence="2" key="1">
    <citation type="journal article" date="2011" name="Appl. Environ. Microbiol.">
        <title>Genomic potential of Marinobacter aquaeolei, a biogeochemical 'opportunitroph'.</title>
        <authorList>
            <person name="Singer E."/>
            <person name="Webb E.A."/>
            <person name="Nelson W.C."/>
            <person name="Heidelberg J.F."/>
            <person name="Ivanova N."/>
            <person name="Pati A."/>
            <person name="Edwards K.J."/>
        </authorList>
    </citation>
    <scope>NUCLEOTIDE SEQUENCE [LARGE SCALE GENOMIC DNA]</scope>
    <source>
        <strain evidence="2">ATCC 700491 / DSM 11845 / VT8</strain>
    </source>
</reference>
<name>A1U847_MARN8</name>
<proteinExistence type="predicted"/>
<dbReference type="AlphaFoldDB" id="A1U847"/>
<evidence type="ECO:0000313" key="1">
    <source>
        <dbReference type="EMBL" id="ABM21166.1"/>
    </source>
</evidence>
<sequence length="125" mass="13694">MTTATTAKRALPLKFDLGQIEELLNAARQCDLENEDFTSAVTMLNDAREQLSGTATVAEYYLNHDPASCPSCKSRNINGDEVQIDNTTAFQEVFCMNCGAAWQDNYSLSSLSRAVGFSLDEPFAP</sequence>
<keyword evidence="1" id="KW-0614">Plasmid</keyword>
<gene>
    <name evidence="1" type="ordered locus">Maqu_4315</name>
</gene>
<dbReference type="RefSeq" id="WP_011783187.1">
    <property type="nucleotide sequence ID" value="NC_008738.1"/>
</dbReference>
<protein>
    <submittedName>
        <fullName evidence="1">Uncharacterized protein</fullName>
    </submittedName>
</protein>
<geneLocation type="plasmid" evidence="1 2">
    <name>pMAQU01</name>
</geneLocation>
<dbReference type="HOGENOM" id="CLU_1989978_0_0_6"/>
<accession>A1U847</accession>
<evidence type="ECO:0000313" key="2">
    <source>
        <dbReference type="Proteomes" id="UP000000998"/>
    </source>
</evidence>
<dbReference type="KEGG" id="maq:Maqu_4315"/>
<organism evidence="1 2">
    <name type="scientific">Marinobacter nauticus (strain ATCC 700491 / DSM 11845 / VT8)</name>
    <name type="common">Marinobacter aquaeolei</name>
    <dbReference type="NCBI Taxonomy" id="351348"/>
    <lineage>
        <taxon>Bacteria</taxon>
        <taxon>Pseudomonadati</taxon>
        <taxon>Pseudomonadota</taxon>
        <taxon>Gammaproteobacteria</taxon>
        <taxon>Pseudomonadales</taxon>
        <taxon>Marinobacteraceae</taxon>
        <taxon>Marinobacter</taxon>
    </lineage>
</organism>
<dbReference type="EMBL" id="CP000515">
    <property type="protein sequence ID" value="ABM21166.1"/>
    <property type="molecule type" value="Genomic_DNA"/>
</dbReference>